<keyword evidence="4 8" id="KW-0812">Transmembrane</keyword>
<dbReference type="GO" id="GO:0005794">
    <property type="term" value="C:Golgi apparatus"/>
    <property type="evidence" value="ECO:0007669"/>
    <property type="project" value="TreeGrafter"/>
</dbReference>
<dbReference type="GO" id="GO:0005385">
    <property type="term" value="F:zinc ion transmembrane transporter activity"/>
    <property type="evidence" value="ECO:0007669"/>
    <property type="project" value="UniProtKB-UniRule"/>
</dbReference>
<dbReference type="InterPro" id="IPR045316">
    <property type="entry name" value="Msc2-like"/>
</dbReference>
<protein>
    <recommendedName>
        <fullName evidence="8">Zinc transporter</fullName>
    </recommendedName>
</protein>
<keyword evidence="5 8" id="KW-1133">Transmembrane helix</keyword>
<dbReference type="Proteomes" id="UP000053831">
    <property type="component" value="Unassembled WGS sequence"/>
</dbReference>
<dbReference type="OrthoDB" id="78669at2759"/>
<evidence type="ECO:0000256" key="2">
    <source>
        <dbReference type="ARBA" id="ARBA00008873"/>
    </source>
</evidence>
<dbReference type="InterPro" id="IPR058533">
    <property type="entry name" value="Cation_efflux_TM"/>
</dbReference>
<feature type="region of interest" description="Disordered" evidence="9">
    <location>
        <begin position="1"/>
        <end position="127"/>
    </location>
</feature>
<dbReference type="NCBIfam" id="TIGR01297">
    <property type="entry name" value="CDF"/>
    <property type="match status" value="1"/>
</dbReference>
<dbReference type="AlphaFoldDB" id="A0A0M8N0W1"/>
<dbReference type="Gene3D" id="1.20.1510.10">
    <property type="entry name" value="Cation efflux protein transmembrane domain"/>
    <property type="match status" value="1"/>
</dbReference>
<reference evidence="11 12" key="1">
    <citation type="submission" date="2015-07" db="EMBL/GenBank/DDBJ databases">
        <title>The genome of the fungus Escovopsis weberi, a specialized disease agent of ant agriculture.</title>
        <authorList>
            <person name="de Man T.J."/>
            <person name="Stajich J.E."/>
            <person name="Kubicek C.P."/>
            <person name="Chenthamara K."/>
            <person name="Atanasova L."/>
            <person name="Druzhinina I.S."/>
            <person name="Birnbaum S."/>
            <person name="Barribeau S.M."/>
            <person name="Teiling C."/>
            <person name="Suen G."/>
            <person name="Currie C."/>
            <person name="Gerardo N.M."/>
        </authorList>
    </citation>
    <scope>NUCLEOTIDE SEQUENCE [LARGE SCALE GENOMIC DNA]</scope>
</reference>
<gene>
    <name evidence="11" type="ORF">ESCO_002892</name>
</gene>
<dbReference type="GO" id="GO:1904257">
    <property type="term" value="P:zinc ion import into Golgi lumen"/>
    <property type="evidence" value="ECO:0007669"/>
    <property type="project" value="TreeGrafter"/>
</dbReference>
<feature type="transmembrane region" description="Helical" evidence="8">
    <location>
        <begin position="390"/>
        <end position="415"/>
    </location>
</feature>
<dbReference type="Pfam" id="PF01545">
    <property type="entry name" value="Cation_efflux"/>
    <property type="match status" value="1"/>
</dbReference>
<comment type="similarity">
    <text evidence="2 8">Belongs to the cation diffusion facilitator (CDF) transporter (TC 2.A.4) family. SLC30A subfamily.</text>
</comment>
<evidence type="ECO:0000256" key="5">
    <source>
        <dbReference type="ARBA" id="ARBA00022989"/>
    </source>
</evidence>
<keyword evidence="12" id="KW-1185">Reference proteome</keyword>
<feature type="compositionally biased region" description="Basic residues" evidence="9">
    <location>
        <begin position="79"/>
        <end position="88"/>
    </location>
</feature>
<feature type="domain" description="Cation efflux protein transmembrane" evidence="10">
    <location>
        <begin position="209"/>
        <end position="447"/>
    </location>
</feature>
<feature type="compositionally biased region" description="Basic and acidic residues" evidence="9">
    <location>
        <begin position="59"/>
        <end position="78"/>
    </location>
</feature>
<comment type="subcellular location">
    <subcellularLocation>
        <location evidence="8">Endoplasmic reticulum membrane</location>
        <topology evidence="8">Multi-pass membrane protein</topology>
    </subcellularLocation>
    <subcellularLocation>
        <location evidence="1">Membrane</location>
        <topology evidence="1">Multi-pass membrane protein</topology>
    </subcellularLocation>
</comment>
<organism evidence="11 12">
    <name type="scientific">Escovopsis weberi</name>
    <dbReference type="NCBI Taxonomy" id="150374"/>
    <lineage>
        <taxon>Eukaryota</taxon>
        <taxon>Fungi</taxon>
        <taxon>Dikarya</taxon>
        <taxon>Ascomycota</taxon>
        <taxon>Pezizomycotina</taxon>
        <taxon>Sordariomycetes</taxon>
        <taxon>Hypocreomycetidae</taxon>
        <taxon>Hypocreales</taxon>
        <taxon>Hypocreaceae</taxon>
        <taxon>Escovopsis</taxon>
    </lineage>
</organism>
<evidence type="ECO:0000256" key="3">
    <source>
        <dbReference type="ARBA" id="ARBA00022448"/>
    </source>
</evidence>
<evidence type="ECO:0000313" key="12">
    <source>
        <dbReference type="Proteomes" id="UP000053831"/>
    </source>
</evidence>
<dbReference type="GO" id="GO:0005789">
    <property type="term" value="C:endoplasmic reticulum membrane"/>
    <property type="evidence" value="ECO:0007669"/>
    <property type="project" value="UniProtKB-SubCell"/>
</dbReference>
<dbReference type="SUPFAM" id="SSF161111">
    <property type="entry name" value="Cation efflux protein transmembrane domain-like"/>
    <property type="match status" value="1"/>
</dbReference>
<evidence type="ECO:0000256" key="8">
    <source>
        <dbReference type="RuleBase" id="RU369017"/>
    </source>
</evidence>
<dbReference type="InterPro" id="IPR002524">
    <property type="entry name" value="Cation_efflux"/>
</dbReference>
<evidence type="ECO:0000256" key="9">
    <source>
        <dbReference type="SAM" id="MobiDB-lite"/>
    </source>
</evidence>
<dbReference type="InterPro" id="IPR027469">
    <property type="entry name" value="Cation_efflux_TMD_sf"/>
</dbReference>
<comment type="caution">
    <text evidence="11">The sequence shown here is derived from an EMBL/GenBank/DDBJ whole genome shotgun (WGS) entry which is preliminary data.</text>
</comment>
<feature type="region of interest" description="Disordered" evidence="9">
    <location>
        <begin position="335"/>
        <end position="379"/>
    </location>
</feature>
<evidence type="ECO:0000256" key="1">
    <source>
        <dbReference type="ARBA" id="ARBA00004141"/>
    </source>
</evidence>
<sequence length="556" mass="61771">MESPCLLESPAFSHPHRLDLHDNPHEALNAWRPVTYEYDPARAQPLDDDDDDDDDDDNDKARKEHNGHAHAHSLDDHGHRRHHNHTRNYSHTQSQSIGHGHGHSHSHSHAHAHAHAHAPSYSRSRLDARSSVPGVLLPGDKSYAEGMNGFVEGRREGLYSLKPASPKSPHGRIHENPDKRSLFTRTLLAFTARFPLLHAILVEKDSRRIFYFMALNFAFMTIQAFYGYLTDSLGLLSDSIHMFFDCVALLVGLVAAVLSKWPPSQRFPHGFRNVETLSGFANGILLMLLSLEIAFEAFERLWEGTETKRLSELLIVSSLGLAVNLVGMMSFGHHHHGHDHSHDHGHDHSHGHAHDHAHSHGEKQTSGGCGSREGHGGHGHMHGNENMYGIYLHIMADTLGSVSVIVSTVLTSLWGWSGWDPLASCFIAALIFMSAVPLVLSSAKRLLLTVPEGIEYNLRNTLAGIGQQRGVTDYTTPKFWMDDGASNTLRGIVHVTAARGADLDDTRDRVSEYLRKEGISAVVQVEREGDNGCWCARTRRFSTTTTISQRPNLFAS</sequence>
<keyword evidence="8" id="KW-0256">Endoplasmic reticulum</keyword>
<feature type="transmembrane region" description="Helical" evidence="8">
    <location>
        <begin position="240"/>
        <end position="258"/>
    </location>
</feature>
<evidence type="ECO:0000313" key="11">
    <source>
        <dbReference type="EMBL" id="KOS17451.1"/>
    </source>
</evidence>
<dbReference type="PANTHER" id="PTHR45755:SF4">
    <property type="entry name" value="ZINC TRANSPORTER 7"/>
    <property type="match status" value="1"/>
</dbReference>
<evidence type="ECO:0000256" key="6">
    <source>
        <dbReference type="ARBA" id="ARBA00023065"/>
    </source>
</evidence>
<keyword evidence="6 8" id="KW-0406">Ion transport</keyword>
<dbReference type="GO" id="GO:0006882">
    <property type="term" value="P:intracellular zinc ion homeostasis"/>
    <property type="evidence" value="ECO:0007669"/>
    <property type="project" value="InterPro"/>
</dbReference>
<evidence type="ECO:0000256" key="7">
    <source>
        <dbReference type="ARBA" id="ARBA00023136"/>
    </source>
</evidence>
<proteinExistence type="inferred from homology"/>
<feature type="transmembrane region" description="Helical" evidence="8">
    <location>
        <begin position="209"/>
        <end position="228"/>
    </location>
</feature>
<feature type="compositionally biased region" description="Basic residues" evidence="9">
    <location>
        <begin position="100"/>
        <end position="116"/>
    </location>
</feature>
<feature type="compositionally biased region" description="Basic and acidic residues" evidence="9">
    <location>
        <begin position="16"/>
        <end position="25"/>
    </location>
</feature>
<keyword evidence="7 8" id="KW-0472">Membrane</keyword>
<dbReference type="STRING" id="150374.A0A0M8N0W1"/>
<keyword evidence="3 8" id="KW-0813">Transport</keyword>
<feature type="compositionally biased region" description="Acidic residues" evidence="9">
    <location>
        <begin position="46"/>
        <end position="58"/>
    </location>
</feature>
<dbReference type="PANTHER" id="PTHR45755">
    <property type="match status" value="1"/>
</dbReference>
<feature type="transmembrane region" description="Helical" evidence="8">
    <location>
        <begin position="421"/>
        <end position="440"/>
    </location>
</feature>
<dbReference type="EMBL" id="LGSR01000022">
    <property type="protein sequence ID" value="KOS17451.1"/>
    <property type="molecule type" value="Genomic_DNA"/>
</dbReference>
<feature type="transmembrane region" description="Helical" evidence="8">
    <location>
        <begin position="182"/>
        <end position="202"/>
    </location>
</feature>
<comment type="function">
    <text evidence="8">Functions as a zinc transporter.</text>
</comment>
<accession>A0A0M8N0W1</accession>
<evidence type="ECO:0000256" key="4">
    <source>
        <dbReference type="ARBA" id="ARBA00022692"/>
    </source>
</evidence>
<evidence type="ECO:0000259" key="10">
    <source>
        <dbReference type="Pfam" id="PF01545"/>
    </source>
</evidence>
<dbReference type="GO" id="GO:0031410">
    <property type="term" value="C:cytoplasmic vesicle"/>
    <property type="evidence" value="ECO:0007669"/>
    <property type="project" value="TreeGrafter"/>
</dbReference>
<dbReference type="FunFam" id="1.20.1510.10:FF:000014">
    <property type="entry name" value="Cation efflux protein/ zinc transporter"/>
    <property type="match status" value="1"/>
</dbReference>
<name>A0A0M8N0W1_ESCWE</name>
<feature type="transmembrane region" description="Helical" evidence="8">
    <location>
        <begin position="310"/>
        <end position="331"/>
    </location>
</feature>
<feature type="compositionally biased region" description="Basic and acidic residues" evidence="9">
    <location>
        <begin position="340"/>
        <end position="363"/>
    </location>
</feature>